<feature type="domain" description="MacB-like periplasmic core" evidence="8">
    <location>
        <begin position="530"/>
        <end position="692"/>
    </location>
</feature>
<protein>
    <submittedName>
        <fullName evidence="9">MacB-like core domain-containing protein</fullName>
    </submittedName>
</protein>
<feature type="transmembrane region" description="Helical" evidence="6">
    <location>
        <begin position="76"/>
        <end position="101"/>
    </location>
</feature>
<dbReference type="GO" id="GO:0005886">
    <property type="term" value="C:plasma membrane"/>
    <property type="evidence" value="ECO:0007669"/>
    <property type="project" value="UniProtKB-SubCell"/>
</dbReference>
<feature type="domain" description="ABC3 transporter permease C-terminal" evidence="7">
    <location>
        <begin position="728"/>
        <end position="835"/>
    </location>
</feature>
<proteinExistence type="predicted"/>
<feature type="transmembrane region" description="Helical" evidence="6">
    <location>
        <begin position="480"/>
        <end position="500"/>
    </location>
</feature>
<evidence type="ECO:0000256" key="3">
    <source>
        <dbReference type="ARBA" id="ARBA00022692"/>
    </source>
</evidence>
<feature type="transmembrane region" description="Helical" evidence="6">
    <location>
        <begin position="809"/>
        <end position="834"/>
    </location>
</feature>
<dbReference type="Pfam" id="PF12704">
    <property type="entry name" value="MacB_PCD"/>
    <property type="match status" value="2"/>
</dbReference>
<evidence type="ECO:0000313" key="9">
    <source>
        <dbReference type="EMBL" id="SKD00913.1"/>
    </source>
</evidence>
<keyword evidence="5 6" id="KW-0472">Membrane</keyword>
<dbReference type="PANTHER" id="PTHR30572">
    <property type="entry name" value="MEMBRANE COMPONENT OF TRANSPORTER-RELATED"/>
    <property type="match status" value="1"/>
</dbReference>
<feature type="transmembrane region" description="Helical" evidence="6">
    <location>
        <begin position="435"/>
        <end position="459"/>
    </location>
</feature>
<keyword evidence="2" id="KW-1003">Cell membrane</keyword>
<evidence type="ECO:0000259" key="8">
    <source>
        <dbReference type="Pfam" id="PF12704"/>
    </source>
</evidence>
<accession>A0A1T5NL14</accession>
<dbReference type="InterPro" id="IPR025857">
    <property type="entry name" value="MacB_PCD"/>
</dbReference>
<evidence type="ECO:0000256" key="4">
    <source>
        <dbReference type="ARBA" id="ARBA00022989"/>
    </source>
</evidence>
<dbReference type="AlphaFoldDB" id="A0A1T5NL14"/>
<evidence type="ECO:0000256" key="5">
    <source>
        <dbReference type="ARBA" id="ARBA00023136"/>
    </source>
</evidence>
<dbReference type="EMBL" id="FUZZ01000001">
    <property type="protein sequence ID" value="SKD00913.1"/>
    <property type="molecule type" value="Genomic_DNA"/>
</dbReference>
<feature type="domain" description="MacB-like periplasmic core" evidence="8">
    <location>
        <begin position="78"/>
        <end position="299"/>
    </location>
</feature>
<dbReference type="Proteomes" id="UP000190166">
    <property type="component" value="Unassembled WGS sequence"/>
</dbReference>
<feature type="transmembrane region" description="Helical" evidence="6">
    <location>
        <begin position="769"/>
        <end position="789"/>
    </location>
</feature>
<feature type="transmembrane region" description="Helical" evidence="6">
    <location>
        <begin position="728"/>
        <end position="749"/>
    </location>
</feature>
<evidence type="ECO:0000256" key="6">
    <source>
        <dbReference type="SAM" id="Phobius"/>
    </source>
</evidence>
<reference evidence="9 10" key="1">
    <citation type="submission" date="2017-02" db="EMBL/GenBank/DDBJ databases">
        <authorList>
            <person name="Peterson S.W."/>
        </authorList>
    </citation>
    <scope>NUCLEOTIDE SEQUENCE [LARGE SCALE GENOMIC DNA]</scope>
    <source>
        <strain evidence="9 10">DSM 18108</strain>
    </source>
</reference>
<feature type="transmembrane region" description="Helical" evidence="6">
    <location>
        <begin position="35"/>
        <end position="55"/>
    </location>
</feature>
<evidence type="ECO:0000256" key="2">
    <source>
        <dbReference type="ARBA" id="ARBA00022475"/>
    </source>
</evidence>
<keyword evidence="4 6" id="KW-1133">Transmembrane helix</keyword>
<gene>
    <name evidence="9" type="ORF">SAMN05660461_1998</name>
</gene>
<name>A0A1T5NL14_9BACT</name>
<dbReference type="InterPro" id="IPR050250">
    <property type="entry name" value="Macrolide_Exporter_MacB"/>
</dbReference>
<comment type="subcellular location">
    <subcellularLocation>
        <location evidence="1">Cell membrane</location>
        <topology evidence="1">Multi-pass membrane protein</topology>
    </subcellularLocation>
</comment>
<dbReference type="Pfam" id="PF02687">
    <property type="entry name" value="FtsX"/>
    <property type="match status" value="2"/>
</dbReference>
<dbReference type="InterPro" id="IPR003838">
    <property type="entry name" value="ABC3_permease_C"/>
</dbReference>
<keyword evidence="10" id="KW-1185">Reference proteome</keyword>
<feature type="transmembrane region" description="Helical" evidence="6">
    <location>
        <begin position="389"/>
        <end position="415"/>
    </location>
</feature>
<sequence>MLLLLQLQELLYDSQSTKPDINCTKPDRLKNTGNFNSLVFIILKTGILLAMGVFKPISMFKNYFKLAWRNLIHNKLYSLLNILGLATGMAVALIIGLWIWYQYSYDRFLPDSQQIYKAGLKGTASNGEVYAYLVSPMPLAEALRRDVPGIRHVVMTDWIKPHGLVAGERKIYLPGIIAENDFLKIFQYPLLKGRKEQVLNDPYSIVLTESTAKSLFGNEDPLNKIVRIDNQNDLKVTGVLKDIPDNSTLKFNYVIPYEYLIQNSNTKDYLSMWGQITANVYVSLQPGVSYAQVEPELKKIIARYNPEEYKHSRTEVIMQGMKDWHLYTEFKNGVATGGMISYVRVFSITGILVLLIACINFMNLSTARSEKRAKEVGVRKVMGSQRYELILQFLTESFVITFSAFILALLLVQTALPSFNTLTQATIRIPYTNGIFWIVMISYLLLTGLLAGSRPAFYLSSFRPVRILKADRGAVRSRKMLVLIQFSCSITLIISTIIIYQQIKYAQERPVGYDQQRLMMTDASSDLKKNYPALKNDLLQSGVVTAVTMSSETVIALRNFSSIENWPGKTPVEEVGAAVVFVADNNYFRTMDIDLAAGRDFTGNTSADSLNVIVNEAAIKRMNLKDPIGQVIAYNGRHNLKIIGVAKDAIMESPFSSPTPTVFMYSPGGARFITYRLSPKVSTSKAIDRIARIFGQYNTAYPYVYNFVDEAYAKKFELEMLIGKLTGLFSLLAIFISCLGLFGLASYMAEQRTKEIGIRKVLGASIMQLWALLSREFIVLVMISCLIASPPAFYFLNNWLDKYVYRISIGPLVFILAAIITVGITVLTVSFHAVRAAMVNPVRSLRAE</sequence>
<evidence type="ECO:0000259" key="7">
    <source>
        <dbReference type="Pfam" id="PF02687"/>
    </source>
</evidence>
<dbReference type="STRING" id="393003.SAMN05660461_1998"/>
<keyword evidence="3 6" id="KW-0812">Transmembrane</keyword>
<dbReference type="GO" id="GO:0022857">
    <property type="term" value="F:transmembrane transporter activity"/>
    <property type="evidence" value="ECO:0007669"/>
    <property type="project" value="TreeGrafter"/>
</dbReference>
<feature type="domain" description="ABC3 transporter permease C-terminal" evidence="7">
    <location>
        <begin position="349"/>
        <end position="450"/>
    </location>
</feature>
<evidence type="ECO:0000313" key="10">
    <source>
        <dbReference type="Proteomes" id="UP000190166"/>
    </source>
</evidence>
<evidence type="ECO:0000256" key="1">
    <source>
        <dbReference type="ARBA" id="ARBA00004651"/>
    </source>
</evidence>
<dbReference type="PANTHER" id="PTHR30572:SF18">
    <property type="entry name" value="ABC-TYPE MACROLIDE FAMILY EXPORT SYSTEM PERMEASE COMPONENT 2"/>
    <property type="match status" value="1"/>
</dbReference>
<organism evidence="9 10">
    <name type="scientific">Chitinophaga ginsengisegetis</name>
    <dbReference type="NCBI Taxonomy" id="393003"/>
    <lineage>
        <taxon>Bacteria</taxon>
        <taxon>Pseudomonadati</taxon>
        <taxon>Bacteroidota</taxon>
        <taxon>Chitinophagia</taxon>
        <taxon>Chitinophagales</taxon>
        <taxon>Chitinophagaceae</taxon>
        <taxon>Chitinophaga</taxon>
    </lineage>
</organism>
<feature type="transmembrane region" description="Helical" evidence="6">
    <location>
        <begin position="342"/>
        <end position="364"/>
    </location>
</feature>